<dbReference type="EMBL" id="CAJNNW010006577">
    <property type="protein sequence ID" value="CAE8648420.1"/>
    <property type="molecule type" value="Genomic_DNA"/>
</dbReference>
<evidence type="ECO:0000313" key="3">
    <source>
        <dbReference type="EMBL" id="CAE8648420.1"/>
    </source>
</evidence>
<gene>
    <name evidence="3" type="ORF">PGLA2088_LOCUS6558</name>
</gene>
<sequence length="1067" mass="111064">MALAVAQLLLALSDADCDVRRAAVQALAKGAAHADPAAVQLLVGRSQDSDEDVREAVLSGLASLAERGEPTAVSAALQGLQDEDPCVRRAAARAVGSLCTPADESAAISLAILLRDGDREDREAASDALAELAGADGRARNAVEAVLALLTDNSAEIRCRGTRALGRVAQRGDASALAAVLALVDDGDDAARCAAAHAVGLLGEQGDVTAAAVLSKRLVAATGESAVEVDGDVRSEILLALSRVAPLGDAACLMAVATCLADESEDVRSAAVDALETLDISDSRCSKLLATVQSQLEAATDAAVRCTGLRAFAVVARQGGAEAAAVCRRFFADGDEDVRRAAVEGLVAIGVDRGDSASLAGLLERLADSDEDVRSAAAAAIAQIALPGDGQAVAALTRALSDEDCDVRRVAVTSLATVAGSAVSRDTINAIAQCLQDEHETVRDSAAEALARLAHADPTTVVETVNKLYLRHECASTRWSAVRCLASSHRLGPVCCPDSIASLLEDSDELVRQEATDALASIVFLSCKAEEALTHFIDATLSRCAHSNHLVRAAALEAVCKMFCSLGDVSTSRDEQVCHILLQGLEDHSPEVRETVARSAAMLPLSKNAALSSHLRNCVAARLEGQSRSAQRAAVVAVAAAWPRGNASVVKAALLQLSHSSAEVRRACLECLAAAASPLAFPGDNNDNDNHNNNHNNNNNNNNEADASDDNNNNSNYNNDNDNNNNNNNDNNNNHNNNNNPFQPLPTTPSNNHNNPNNDNNNNNNETDAMAFPGDNNNNHNNNHNNNEADASALDNEAQQPVTTTTTTRHNNEADDETVLAMALAAAAGCLEDDDERVRSAAVAALRGLTLGLAQDPYVGLGEAGFSARLGVSLGTSLPPCAVSAAAQREQLVQRCQCLRQAAFAAVEPRLQHSRASVRATAVDAVAAVVLRGDAAGEAALLAILGSSKVREPPSCDEEPHDDDDVRWSALRSLCQVAAHGSSAPVAAAVQCTQDADEPIRIAAIRLLREVAEPGNSDVMSSLMSCATGASAEVAREATRAVLKLFPNLSQDLSKQQGGTDTGKSCQ</sequence>
<dbReference type="PANTHER" id="PTHR12697">
    <property type="entry name" value="PBS LYASE HEAT-LIKE PROTEIN"/>
    <property type="match status" value="1"/>
</dbReference>
<feature type="compositionally biased region" description="Low complexity" evidence="1">
    <location>
        <begin position="691"/>
        <end position="740"/>
    </location>
</feature>
<feature type="chain" id="PRO_5032815048" description="Condensin complex subunit 1" evidence="2">
    <location>
        <begin position="18"/>
        <end position="1067"/>
    </location>
</feature>
<comment type="caution">
    <text evidence="3">The sequence shown here is derived from an EMBL/GenBank/DDBJ whole genome shotgun (WGS) entry which is preliminary data.</text>
</comment>
<feature type="region of interest" description="Disordered" evidence="1">
    <location>
        <begin position="683"/>
        <end position="809"/>
    </location>
</feature>
<name>A0A813IEL4_POLGL</name>
<evidence type="ECO:0000256" key="1">
    <source>
        <dbReference type="SAM" id="MobiDB-lite"/>
    </source>
</evidence>
<evidence type="ECO:0000256" key="2">
    <source>
        <dbReference type="SAM" id="SignalP"/>
    </source>
</evidence>
<feature type="compositionally biased region" description="Low complexity" evidence="1">
    <location>
        <begin position="751"/>
        <end position="765"/>
    </location>
</feature>
<dbReference type="Pfam" id="PF13646">
    <property type="entry name" value="HEAT_2"/>
    <property type="match status" value="2"/>
</dbReference>
<dbReference type="InterPro" id="IPR016024">
    <property type="entry name" value="ARM-type_fold"/>
</dbReference>
<dbReference type="SUPFAM" id="SSF48371">
    <property type="entry name" value="ARM repeat"/>
    <property type="match status" value="2"/>
</dbReference>
<dbReference type="GO" id="GO:0016491">
    <property type="term" value="F:oxidoreductase activity"/>
    <property type="evidence" value="ECO:0007669"/>
    <property type="project" value="TreeGrafter"/>
</dbReference>
<dbReference type="PANTHER" id="PTHR12697:SF5">
    <property type="entry name" value="DEOXYHYPUSINE HYDROXYLASE"/>
    <property type="match status" value="1"/>
</dbReference>
<evidence type="ECO:0008006" key="5">
    <source>
        <dbReference type="Google" id="ProtNLM"/>
    </source>
</evidence>
<protein>
    <recommendedName>
        <fullName evidence="5">Condensin complex subunit 1</fullName>
    </recommendedName>
</protein>
<dbReference type="InterPro" id="IPR004155">
    <property type="entry name" value="PBS_lyase_HEAT"/>
</dbReference>
<dbReference type="SMART" id="SM00567">
    <property type="entry name" value="EZ_HEAT"/>
    <property type="match status" value="12"/>
</dbReference>
<organism evidence="3 4">
    <name type="scientific">Polarella glacialis</name>
    <name type="common">Dinoflagellate</name>
    <dbReference type="NCBI Taxonomy" id="89957"/>
    <lineage>
        <taxon>Eukaryota</taxon>
        <taxon>Sar</taxon>
        <taxon>Alveolata</taxon>
        <taxon>Dinophyceae</taxon>
        <taxon>Suessiales</taxon>
        <taxon>Suessiaceae</taxon>
        <taxon>Polarella</taxon>
    </lineage>
</organism>
<proteinExistence type="predicted"/>
<reference evidence="3" key="1">
    <citation type="submission" date="2021-02" db="EMBL/GenBank/DDBJ databases">
        <authorList>
            <person name="Dougan E. K."/>
            <person name="Rhodes N."/>
            <person name="Thang M."/>
            <person name="Chan C."/>
        </authorList>
    </citation>
    <scope>NUCLEOTIDE SEQUENCE</scope>
</reference>
<evidence type="ECO:0000313" key="4">
    <source>
        <dbReference type="Proteomes" id="UP000626109"/>
    </source>
</evidence>
<dbReference type="AlphaFoldDB" id="A0A813IEL4"/>
<dbReference type="Proteomes" id="UP000626109">
    <property type="component" value="Unassembled WGS sequence"/>
</dbReference>
<accession>A0A813IEL4</accession>
<feature type="compositionally biased region" description="Low complexity" evidence="1">
    <location>
        <begin position="776"/>
        <end position="786"/>
    </location>
</feature>
<keyword evidence="2" id="KW-0732">Signal</keyword>
<dbReference type="Gene3D" id="1.25.10.10">
    <property type="entry name" value="Leucine-rich Repeat Variant"/>
    <property type="match status" value="6"/>
</dbReference>
<dbReference type="InterPro" id="IPR011989">
    <property type="entry name" value="ARM-like"/>
</dbReference>
<feature type="signal peptide" evidence="2">
    <location>
        <begin position="1"/>
        <end position="17"/>
    </location>
</feature>